<dbReference type="Pfam" id="PF12796">
    <property type="entry name" value="Ank_2"/>
    <property type="match status" value="2"/>
</dbReference>
<dbReference type="SMART" id="SM00360">
    <property type="entry name" value="RRM"/>
    <property type="match status" value="2"/>
</dbReference>
<dbReference type="SUPFAM" id="SSF48403">
    <property type="entry name" value="Ankyrin repeat"/>
    <property type="match status" value="1"/>
</dbReference>
<feature type="compositionally biased region" description="Low complexity" evidence="4">
    <location>
        <begin position="925"/>
        <end position="938"/>
    </location>
</feature>
<name>A0A1X7RHI1_ZYMT9</name>
<accession>A0A1X7RHI1</accession>
<proteinExistence type="predicted"/>
<dbReference type="InterPro" id="IPR012677">
    <property type="entry name" value="Nucleotide-bd_a/b_plait_sf"/>
</dbReference>
<dbReference type="SUPFAM" id="SSF54928">
    <property type="entry name" value="RNA-binding domain, RBD"/>
    <property type="match status" value="2"/>
</dbReference>
<dbReference type="InterPro" id="IPR035979">
    <property type="entry name" value="RBD_domain_sf"/>
</dbReference>
<dbReference type="PANTHER" id="PTHR48027">
    <property type="entry name" value="HETEROGENEOUS NUCLEAR RIBONUCLEOPROTEIN 87F-RELATED"/>
    <property type="match status" value="1"/>
</dbReference>
<feature type="region of interest" description="Disordered" evidence="4">
    <location>
        <begin position="954"/>
        <end position="1014"/>
    </location>
</feature>
<feature type="region of interest" description="Disordered" evidence="4">
    <location>
        <begin position="880"/>
        <end position="939"/>
    </location>
</feature>
<dbReference type="InterPro" id="IPR002110">
    <property type="entry name" value="Ankyrin_rpt"/>
</dbReference>
<dbReference type="SMART" id="SM00248">
    <property type="entry name" value="ANK"/>
    <property type="match status" value="5"/>
</dbReference>
<feature type="region of interest" description="Disordered" evidence="4">
    <location>
        <begin position="781"/>
        <end position="802"/>
    </location>
</feature>
<dbReference type="PROSITE" id="PS50102">
    <property type="entry name" value="RRM"/>
    <property type="match status" value="2"/>
</dbReference>
<evidence type="ECO:0000313" key="7">
    <source>
        <dbReference type="Proteomes" id="UP000215127"/>
    </source>
</evidence>
<dbReference type="InterPro" id="IPR052462">
    <property type="entry name" value="SLIRP/GR-RBP-like"/>
</dbReference>
<evidence type="ECO:0000259" key="5">
    <source>
        <dbReference type="PROSITE" id="PS50102"/>
    </source>
</evidence>
<feature type="repeat" description="ANK" evidence="2">
    <location>
        <begin position="733"/>
        <end position="769"/>
    </location>
</feature>
<dbReference type="Pfam" id="PF00076">
    <property type="entry name" value="RRM_1"/>
    <property type="match status" value="2"/>
</dbReference>
<sequence length="1206" mass="134419">MAELQTIAAVCDLIKVAYYAGVFLKRVKDADKIAVETGDRLRRLAGVLRGVQSVLESRELEGVDDAASATNDAAVARRIDESVKACTKTLEDLQAKIRRLESTDLRTTAWRVFLERVKGALRNPTITRINTELEARIQSLSTDLAVLQLFEQSKTNATITSNHEELLKAIENVGMQVIEGHKFLLSEKMKENQGQAMRDEHRTSAGPLTRAATDHSARADDDAIRSLSVCLRAAEDVHERFSSEYVPDNRSTRVRRDLASGSPDTPLGMTTPAAGTVSPADELEDKFWEDPTVDDQYEDELSDDDVYPQPILDAHIQAYVKRAREERDAGHFNQAEFNLNLAIKNSQIREAHYGVEFIARGMMQEEMAELLQKQKKWAEAVNCVHQLLRETAAPGPGPVSGESLTLSQARQHHLLASIYYDRHLINTGTALSHTSADIEKAERHARIAFKKRWGVYGSGDRPEDEAKHQNACVQLLVCILERQDKTVESGEFNKLLLHDSSSSYTESIRRTSTNTAQPAECYEVIDKHELLVEAIRSKDTEQIQNLLAGRDLDLEWLSAEGKTFLMHAVEQSDESTVHRLLDPAMGAYANTANKSGLTALHFAVMRQRHDMIRCLLHHDVDIQPLDLSKQAPITKAVRAGDMTAVQIIFDRDETTLQVRGGDEWSLLHYAVTSRKAGREMIHLLLDLAPDLKDAVDQAGKTALHHCVQNEQLEQVGALLDHQHHPDIDATDSVSRTPLYLAASKGPTPLREKIVLLLLRHGATVDERRPPPRMKHYAALRRNARRDSTLSRTSVSTSGTIGTTSTDISLRSIAALTPSYFCSGPRQNDSMFALRRVAVRAISQQPSRQFSAIKSVPRISPFQTQKPSVYRSFHQSLRWAAEEDKKEASPAEAQDPSETVTVEPSAEEQAAEIKEESIATPEVADAAGSSTTENNSATETVKEYASDAAETVQEYASDAAETVKDAAASVAQTFSSPPQERTERGERPQRSDRGDRGERTPRAPRQWEDRSEGNPPSKILYVGNLFFEVTAPKLEAAFGRFGEVVSSKVVTDARGLSKGFAFVEFSDQEAANRAKQELNHTEFEGRRLSVQYHLKKDRREGGFSPREGGTRNKPSKTLFIGNMSYQMSDRDLNDLFKEVRNVLDVRVAIDRRSGQPRGFAHADFIDMESAKKAKELLEQKSVYGRQLRIDYSRDSGDNKSNSSPFSD</sequence>
<organism evidence="6 7">
    <name type="scientific">Zymoseptoria tritici (strain ST99CH_3D7)</name>
    <dbReference type="NCBI Taxonomy" id="1276538"/>
    <lineage>
        <taxon>Eukaryota</taxon>
        <taxon>Fungi</taxon>
        <taxon>Dikarya</taxon>
        <taxon>Ascomycota</taxon>
        <taxon>Pezizomycotina</taxon>
        <taxon>Dothideomycetes</taxon>
        <taxon>Dothideomycetidae</taxon>
        <taxon>Mycosphaerellales</taxon>
        <taxon>Mycosphaerellaceae</taxon>
        <taxon>Zymoseptoria</taxon>
    </lineage>
</organism>
<evidence type="ECO:0000256" key="3">
    <source>
        <dbReference type="PROSITE-ProRule" id="PRU00176"/>
    </source>
</evidence>
<feature type="compositionally biased region" description="Basic and acidic residues" evidence="4">
    <location>
        <begin position="192"/>
        <end position="203"/>
    </location>
</feature>
<feature type="domain" description="RRM" evidence="5">
    <location>
        <begin position="1017"/>
        <end position="1094"/>
    </location>
</feature>
<evidence type="ECO:0000256" key="1">
    <source>
        <dbReference type="ARBA" id="ARBA00022884"/>
    </source>
</evidence>
<keyword evidence="2" id="KW-0040">ANK repeat</keyword>
<dbReference type="Proteomes" id="UP000215127">
    <property type="component" value="Chromosome 1"/>
</dbReference>
<reference evidence="6 7" key="1">
    <citation type="submission" date="2016-06" db="EMBL/GenBank/DDBJ databases">
        <authorList>
            <person name="Kjaerup R.B."/>
            <person name="Dalgaard T.S."/>
            <person name="Juul-Madsen H.R."/>
        </authorList>
    </citation>
    <scope>NUCLEOTIDE SEQUENCE [LARGE SCALE GENOMIC DNA]</scope>
</reference>
<evidence type="ECO:0000256" key="4">
    <source>
        <dbReference type="SAM" id="MobiDB-lite"/>
    </source>
</evidence>
<dbReference type="PROSITE" id="PS50297">
    <property type="entry name" value="ANK_REP_REGION"/>
    <property type="match status" value="2"/>
</dbReference>
<feature type="compositionally biased region" description="Basic and acidic residues" evidence="4">
    <location>
        <begin position="979"/>
        <end position="1011"/>
    </location>
</feature>
<evidence type="ECO:0000313" key="6">
    <source>
        <dbReference type="EMBL" id="SMQ46457.1"/>
    </source>
</evidence>
<feature type="region of interest" description="Disordered" evidence="4">
    <location>
        <begin position="1187"/>
        <end position="1206"/>
    </location>
</feature>
<dbReference type="EMBL" id="LT853692">
    <property type="protein sequence ID" value="SMQ46457.1"/>
    <property type="molecule type" value="Genomic_DNA"/>
</dbReference>
<dbReference type="Gene3D" id="1.25.40.20">
    <property type="entry name" value="Ankyrin repeat-containing domain"/>
    <property type="match status" value="2"/>
</dbReference>
<feature type="domain" description="RRM" evidence="5">
    <location>
        <begin position="1115"/>
        <end position="1193"/>
    </location>
</feature>
<dbReference type="AlphaFoldDB" id="A0A1X7RHI1"/>
<dbReference type="InterPro" id="IPR000504">
    <property type="entry name" value="RRM_dom"/>
</dbReference>
<feature type="compositionally biased region" description="Basic and acidic residues" evidence="4">
    <location>
        <begin position="1187"/>
        <end position="1196"/>
    </location>
</feature>
<feature type="repeat" description="ANK" evidence="2">
    <location>
        <begin position="595"/>
        <end position="627"/>
    </location>
</feature>
<evidence type="ECO:0000256" key="2">
    <source>
        <dbReference type="PROSITE-ProRule" id="PRU00023"/>
    </source>
</evidence>
<dbReference type="PROSITE" id="PS50088">
    <property type="entry name" value="ANK_REPEAT"/>
    <property type="match status" value="2"/>
</dbReference>
<feature type="compositionally biased region" description="Polar residues" evidence="4">
    <location>
        <begin position="969"/>
        <end position="978"/>
    </location>
</feature>
<keyword evidence="1 3" id="KW-0694">RNA-binding</keyword>
<dbReference type="STRING" id="1276538.A0A1X7RHI1"/>
<feature type="compositionally biased region" description="Low complexity" evidence="4">
    <location>
        <begin position="790"/>
        <end position="802"/>
    </location>
</feature>
<keyword evidence="7" id="KW-1185">Reference proteome</keyword>
<feature type="compositionally biased region" description="Polar residues" evidence="4">
    <location>
        <begin position="1197"/>
        <end position="1206"/>
    </location>
</feature>
<feature type="region of interest" description="Disordered" evidence="4">
    <location>
        <begin position="248"/>
        <end position="278"/>
    </location>
</feature>
<gene>
    <name evidence="6" type="ORF">ZT3D7_G1603</name>
</gene>
<dbReference type="GO" id="GO:0003723">
    <property type="term" value="F:RNA binding"/>
    <property type="evidence" value="ECO:0007669"/>
    <property type="project" value="UniProtKB-UniRule"/>
</dbReference>
<protein>
    <recommendedName>
        <fullName evidence="5">RRM domain-containing protein</fullName>
    </recommendedName>
</protein>
<feature type="region of interest" description="Disordered" evidence="4">
    <location>
        <begin position="192"/>
        <end position="219"/>
    </location>
</feature>
<dbReference type="Gene3D" id="3.30.70.330">
    <property type="match status" value="2"/>
</dbReference>
<dbReference type="InterPro" id="IPR036770">
    <property type="entry name" value="Ankyrin_rpt-contain_sf"/>
</dbReference>